<dbReference type="EMBL" id="BSQG01000007">
    <property type="protein sequence ID" value="GLU49543.1"/>
    <property type="molecule type" value="Genomic_DNA"/>
</dbReference>
<dbReference type="Proteomes" id="UP001165092">
    <property type="component" value="Unassembled WGS sequence"/>
</dbReference>
<keyword evidence="4" id="KW-0808">Transferase</keyword>
<dbReference type="GO" id="GO:0005524">
    <property type="term" value="F:ATP binding"/>
    <property type="evidence" value="ECO:0007669"/>
    <property type="project" value="UniProtKB-KW"/>
</dbReference>
<organism evidence="11 12">
    <name type="scientific">Nocardiopsis ansamitocini</name>
    <dbReference type="NCBI Taxonomy" id="1670832"/>
    <lineage>
        <taxon>Bacteria</taxon>
        <taxon>Bacillati</taxon>
        <taxon>Actinomycetota</taxon>
        <taxon>Actinomycetes</taxon>
        <taxon>Streptosporangiales</taxon>
        <taxon>Nocardiopsidaceae</taxon>
        <taxon>Nocardiopsis</taxon>
    </lineage>
</organism>
<feature type="transmembrane region" description="Helical" evidence="9">
    <location>
        <begin position="101"/>
        <end position="129"/>
    </location>
</feature>
<accession>A0A9W6P9N9</accession>
<dbReference type="InterPro" id="IPR036890">
    <property type="entry name" value="HATPase_C_sf"/>
</dbReference>
<dbReference type="SMART" id="SM00387">
    <property type="entry name" value="HATPase_c"/>
    <property type="match status" value="1"/>
</dbReference>
<keyword evidence="8" id="KW-0902">Two-component regulatory system</keyword>
<dbReference type="CDD" id="cd16917">
    <property type="entry name" value="HATPase_UhpB-NarQ-NarX-like"/>
    <property type="match status" value="1"/>
</dbReference>
<feature type="transmembrane region" description="Helical" evidence="9">
    <location>
        <begin position="149"/>
        <end position="171"/>
    </location>
</feature>
<dbReference type="InterPro" id="IPR003594">
    <property type="entry name" value="HATPase_dom"/>
</dbReference>
<gene>
    <name evidence="11" type="ORF">Nans01_38940</name>
</gene>
<dbReference type="InterPro" id="IPR025828">
    <property type="entry name" value="Put_sensor_dom"/>
</dbReference>
<reference evidence="11" key="1">
    <citation type="submission" date="2023-02" db="EMBL/GenBank/DDBJ databases">
        <title>Nocardiopsis ansamitocini NBRC 112285.</title>
        <authorList>
            <person name="Ichikawa N."/>
            <person name="Sato H."/>
            <person name="Tonouchi N."/>
        </authorList>
    </citation>
    <scope>NUCLEOTIDE SEQUENCE</scope>
    <source>
        <strain evidence="11">NBRC 112285</strain>
    </source>
</reference>
<evidence type="ECO:0000256" key="4">
    <source>
        <dbReference type="ARBA" id="ARBA00022679"/>
    </source>
</evidence>
<dbReference type="PANTHER" id="PTHR24421">
    <property type="entry name" value="NITRATE/NITRITE SENSOR PROTEIN NARX-RELATED"/>
    <property type="match status" value="1"/>
</dbReference>
<dbReference type="Pfam" id="PF02518">
    <property type="entry name" value="HATPase_c"/>
    <property type="match status" value="1"/>
</dbReference>
<evidence type="ECO:0000256" key="2">
    <source>
        <dbReference type="ARBA" id="ARBA00012438"/>
    </source>
</evidence>
<dbReference type="Gene3D" id="1.20.5.1930">
    <property type="match status" value="1"/>
</dbReference>
<evidence type="ECO:0000313" key="12">
    <source>
        <dbReference type="Proteomes" id="UP001165092"/>
    </source>
</evidence>
<dbReference type="Gene3D" id="3.30.565.10">
    <property type="entry name" value="Histidine kinase-like ATPase, C-terminal domain"/>
    <property type="match status" value="1"/>
</dbReference>
<dbReference type="AlphaFoldDB" id="A0A9W6P9N9"/>
<keyword evidence="6 11" id="KW-0418">Kinase</keyword>
<dbReference type="Pfam" id="PF13796">
    <property type="entry name" value="Sensor"/>
    <property type="match status" value="1"/>
</dbReference>
<keyword evidence="9" id="KW-0812">Transmembrane</keyword>
<dbReference type="EC" id="2.7.13.3" evidence="2"/>
<feature type="transmembrane region" description="Helical" evidence="9">
    <location>
        <begin position="24"/>
        <end position="48"/>
    </location>
</feature>
<proteinExistence type="predicted"/>
<keyword evidence="12" id="KW-1185">Reference proteome</keyword>
<sequence>MAQRLIRDTRSGLPYLLDAGGNSLVYWFLLCGLLGAQGLSAVGIGIPLRTLLMGAVERAADRDLRSSTRLLGRTGPHRDKLRASAIIGFWLQLRWIFTNAVVGLLFGVTVLILTVGTTISLTIPLWWWILPEGFAVNPAGYPVDSWPAAILTPVAGLVYIAALMVAVPAMATGHARIAYALLTSVGRAGISVRLAEVTASRFEALEAHGAELRRIERDLHDGTQNRLVAVRMHLGLVERMLRTDPAKALELITTAQTAADDALAELRGVVRSIYPPILADRGLASAVSALAARCPVPCSTRLTELERAPAALEVAAYFVVAESLTNAIKHAGATAIQVELRIDDTAMCVEVVDDGHGGADEASGTGLAGIRRRAAAFDGTTEVASPPGGPTTIRVVLPCGS</sequence>
<evidence type="ECO:0000256" key="6">
    <source>
        <dbReference type="ARBA" id="ARBA00022777"/>
    </source>
</evidence>
<keyword evidence="9" id="KW-1133">Transmembrane helix</keyword>
<keyword evidence="7" id="KW-0067">ATP-binding</keyword>
<evidence type="ECO:0000259" key="10">
    <source>
        <dbReference type="SMART" id="SM00387"/>
    </source>
</evidence>
<dbReference type="InterPro" id="IPR050482">
    <property type="entry name" value="Sensor_HK_TwoCompSys"/>
</dbReference>
<comment type="caution">
    <text evidence="11">The sequence shown here is derived from an EMBL/GenBank/DDBJ whole genome shotgun (WGS) entry which is preliminary data.</text>
</comment>
<dbReference type="SUPFAM" id="SSF55874">
    <property type="entry name" value="ATPase domain of HSP90 chaperone/DNA topoisomerase II/histidine kinase"/>
    <property type="match status" value="1"/>
</dbReference>
<evidence type="ECO:0000256" key="5">
    <source>
        <dbReference type="ARBA" id="ARBA00022741"/>
    </source>
</evidence>
<evidence type="ECO:0000256" key="3">
    <source>
        <dbReference type="ARBA" id="ARBA00022553"/>
    </source>
</evidence>
<keyword evidence="3" id="KW-0597">Phosphoprotein</keyword>
<dbReference type="RefSeq" id="WP_285761090.1">
    <property type="nucleotide sequence ID" value="NZ_BSQG01000007.1"/>
</dbReference>
<evidence type="ECO:0000256" key="9">
    <source>
        <dbReference type="SAM" id="Phobius"/>
    </source>
</evidence>
<evidence type="ECO:0000313" key="11">
    <source>
        <dbReference type="EMBL" id="GLU49543.1"/>
    </source>
</evidence>
<dbReference type="GO" id="GO:0000155">
    <property type="term" value="F:phosphorelay sensor kinase activity"/>
    <property type="evidence" value="ECO:0007669"/>
    <property type="project" value="InterPro"/>
</dbReference>
<evidence type="ECO:0000256" key="1">
    <source>
        <dbReference type="ARBA" id="ARBA00000085"/>
    </source>
</evidence>
<evidence type="ECO:0000256" key="7">
    <source>
        <dbReference type="ARBA" id="ARBA00022840"/>
    </source>
</evidence>
<evidence type="ECO:0000256" key="8">
    <source>
        <dbReference type="ARBA" id="ARBA00023012"/>
    </source>
</evidence>
<dbReference type="GO" id="GO:0016020">
    <property type="term" value="C:membrane"/>
    <property type="evidence" value="ECO:0007669"/>
    <property type="project" value="InterPro"/>
</dbReference>
<dbReference type="Pfam" id="PF07730">
    <property type="entry name" value="HisKA_3"/>
    <property type="match status" value="1"/>
</dbReference>
<protein>
    <recommendedName>
        <fullName evidence="2">histidine kinase</fullName>
        <ecNumber evidence="2">2.7.13.3</ecNumber>
    </recommendedName>
</protein>
<dbReference type="GO" id="GO:0046983">
    <property type="term" value="F:protein dimerization activity"/>
    <property type="evidence" value="ECO:0007669"/>
    <property type="project" value="InterPro"/>
</dbReference>
<name>A0A9W6P9N9_9ACTN</name>
<feature type="domain" description="Histidine kinase/HSP90-like ATPase" evidence="10">
    <location>
        <begin position="311"/>
        <end position="401"/>
    </location>
</feature>
<dbReference type="PANTHER" id="PTHR24421:SF10">
    <property type="entry name" value="NITRATE_NITRITE SENSOR PROTEIN NARQ"/>
    <property type="match status" value="1"/>
</dbReference>
<comment type="catalytic activity">
    <reaction evidence="1">
        <text>ATP + protein L-histidine = ADP + protein N-phospho-L-histidine.</text>
        <dbReference type="EC" id="2.7.13.3"/>
    </reaction>
</comment>
<dbReference type="InterPro" id="IPR011712">
    <property type="entry name" value="Sig_transdc_His_kin_sub3_dim/P"/>
</dbReference>
<keyword evidence="9" id="KW-0472">Membrane</keyword>
<keyword evidence="5" id="KW-0547">Nucleotide-binding</keyword>